<dbReference type="InterPro" id="IPR033121">
    <property type="entry name" value="PEPTIDASE_A1"/>
</dbReference>
<dbReference type="InterPro" id="IPR001461">
    <property type="entry name" value="Aspartic_peptidase_A1"/>
</dbReference>
<accession>A0A9N9X925</accession>
<reference evidence="12" key="1">
    <citation type="submission" date="2022-01" db="EMBL/GenBank/DDBJ databases">
        <authorList>
            <person name="King R."/>
        </authorList>
    </citation>
    <scope>NUCLEOTIDE SEQUENCE</scope>
</reference>
<gene>
    <name evidence="12" type="ORF">DIABBA_LOCUS3554</name>
</gene>
<proteinExistence type="inferred from homology"/>
<dbReference type="FunFam" id="2.40.70.10:FF:000002">
    <property type="entry name" value="Vacuolar aspartic proteinase"/>
    <property type="match status" value="1"/>
</dbReference>
<keyword evidence="2 9" id="KW-0645">Protease</keyword>
<keyword evidence="10" id="KW-0732">Signal</keyword>
<dbReference type="SUPFAM" id="SSF50630">
    <property type="entry name" value="Acid proteases"/>
    <property type="match status" value="1"/>
</dbReference>
<evidence type="ECO:0000256" key="3">
    <source>
        <dbReference type="ARBA" id="ARBA00022750"/>
    </source>
</evidence>
<feature type="disulfide bond" evidence="8">
    <location>
        <begin position="258"/>
        <end position="262"/>
    </location>
</feature>
<dbReference type="FunFam" id="2.40.70.10:FF:000149">
    <property type="entry name" value="Uncharacterized protein"/>
    <property type="match status" value="1"/>
</dbReference>
<feature type="active site" evidence="7">
    <location>
        <position position="267"/>
    </location>
</feature>
<dbReference type="InterPro" id="IPR001969">
    <property type="entry name" value="Aspartic_peptidase_AS"/>
</dbReference>
<keyword evidence="4 9" id="KW-0378">Hydrolase</keyword>
<keyword evidence="6" id="KW-0325">Glycoprotein</keyword>
<dbReference type="PANTHER" id="PTHR47966">
    <property type="entry name" value="BETA-SITE APP-CLEAVING ENZYME, ISOFORM A-RELATED"/>
    <property type="match status" value="1"/>
</dbReference>
<evidence type="ECO:0000313" key="12">
    <source>
        <dbReference type="EMBL" id="CAG9829788.1"/>
    </source>
</evidence>
<evidence type="ECO:0000256" key="10">
    <source>
        <dbReference type="SAM" id="SignalP"/>
    </source>
</evidence>
<dbReference type="OrthoDB" id="771136at2759"/>
<feature type="chain" id="PRO_5040505045" description="Peptidase A1 domain-containing protein" evidence="10">
    <location>
        <begin position="18"/>
        <end position="381"/>
    </location>
</feature>
<dbReference type="InterPro" id="IPR021109">
    <property type="entry name" value="Peptidase_aspartic_dom_sf"/>
</dbReference>
<sequence length="381" mass="42326">MYSQCLILLAVTAIASSNFIRVPLKRDTTLAKRLTTYGRANNRALDQRKYEAGSVILTDYSDTEYYGEISIGTPQQKFNVIFDTGSSNLWVPSSKCNTDSGCKNHKQYDSDKSSTYSKNGTEFLITYGSGSVEGFVSRDDVEVGGLTVKNQIFAEITNEPGATFINNPFDGILGLAYYDLSINGIPTVFDNLIQQGVINKAAFSFYLGHVNDTVGGELVLGGSDPKYYKGDFSYLPVTKQRYWQVKMDNFTAGDATVCNNGCEAIIDSGTSFIIGPWEDIEAINDAIDAYYSGGLYYANCQYLDELPDLEFTLSGKKFVVKPEQYILKYHDIYRGNVCVTTFSSADFDSAGFQWILGDAFMRQFYTEFDLENNRIGIADLA</sequence>
<evidence type="ECO:0000256" key="1">
    <source>
        <dbReference type="ARBA" id="ARBA00007447"/>
    </source>
</evidence>
<keyword evidence="5 8" id="KW-1015">Disulfide bond</keyword>
<feature type="domain" description="Peptidase A1" evidence="11">
    <location>
        <begin position="65"/>
        <end position="378"/>
    </location>
</feature>
<feature type="signal peptide" evidence="10">
    <location>
        <begin position="1"/>
        <end position="17"/>
    </location>
</feature>
<dbReference type="AlphaFoldDB" id="A0A9N9X925"/>
<evidence type="ECO:0000256" key="2">
    <source>
        <dbReference type="ARBA" id="ARBA00022670"/>
    </source>
</evidence>
<keyword evidence="13" id="KW-1185">Reference proteome</keyword>
<dbReference type="GO" id="GO:0006508">
    <property type="term" value="P:proteolysis"/>
    <property type="evidence" value="ECO:0007669"/>
    <property type="project" value="UniProtKB-KW"/>
</dbReference>
<dbReference type="PRINTS" id="PR00792">
    <property type="entry name" value="PEPSIN"/>
</dbReference>
<dbReference type="PANTHER" id="PTHR47966:SF51">
    <property type="entry name" value="BETA-SITE APP-CLEAVING ENZYME, ISOFORM A-RELATED"/>
    <property type="match status" value="1"/>
</dbReference>
<evidence type="ECO:0000256" key="5">
    <source>
        <dbReference type="ARBA" id="ARBA00023157"/>
    </source>
</evidence>
<feature type="disulfide bond" evidence="8">
    <location>
        <begin position="96"/>
        <end position="102"/>
    </location>
</feature>
<evidence type="ECO:0000256" key="6">
    <source>
        <dbReference type="ARBA" id="ARBA00023180"/>
    </source>
</evidence>
<evidence type="ECO:0000256" key="8">
    <source>
        <dbReference type="PIRSR" id="PIRSR601461-2"/>
    </source>
</evidence>
<dbReference type="GO" id="GO:0004190">
    <property type="term" value="F:aspartic-type endopeptidase activity"/>
    <property type="evidence" value="ECO:0007669"/>
    <property type="project" value="UniProtKB-KW"/>
</dbReference>
<keyword evidence="3 9" id="KW-0064">Aspartyl protease</keyword>
<name>A0A9N9X925_DIABA</name>
<evidence type="ECO:0000313" key="13">
    <source>
        <dbReference type="Proteomes" id="UP001153709"/>
    </source>
</evidence>
<dbReference type="Gene3D" id="2.40.70.10">
    <property type="entry name" value="Acid Proteases"/>
    <property type="match status" value="2"/>
</dbReference>
<dbReference type="EMBL" id="OU898277">
    <property type="protein sequence ID" value="CAG9829788.1"/>
    <property type="molecule type" value="Genomic_DNA"/>
</dbReference>
<dbReference type="Pfam" id="PF00026">
    <property type="entry name" value="Asp"/>
    <property type="match status" value="1"/>
</dbReference>
<evidence type="ECO:0000259" key="11">
    <source>
        <dbReference type="PROSITE" id="PS51767"/>
    </source>
</evidence>
<dbReference type="Proteomes" id="UP001153709">
    <property type="component" value="Chromosome 2"/>
</dbReference>
<evidence type="ECO:0000256" key="4">
    <source>
        <dbReference type="ARBA" id="ARBA00022801"/>
    </source>
</evidence>
<dbReference type="PROSITE" id="PS51767">
    <property type="entry name" value="PEPTIDASE_A1"/>
    <property type="match status" value="1"/>
</dbReference>
<evidence type="ECO:0000256" key="7">
    <source>
        <dbReference type="PIRSR" id="PIRSR601461-1"/>
    </source>
</evidence>
<feature type="disulfide bond" evidence="8">
    <location>
        <begin position="300"/>
        <end position="338"/>
    </location>
</feature>
<dbReference type="PROSITE" id="PS00141">
    <property type="entry name" value="ASP_PROTEASE"/>
    <property type="match status" value="2"/>
</dbReference>
<comment type="similarity">
    <text evidence="1 9">Belongs to the peptidase A1 family.</text>
</comment>
<organism evidence="12 13">
    <name type="scientific">Diabrotica balteata</name>
    <name type="common">Banded cucumber beetle</name>
    <dbReference type="NCBI Taxonomy" id="107213"/>
    <lineage>
        <taxon>Eukaryota</taxon>
        <taxon>Metazoa</taxon>
        <taxon>Ecdysozoa</taxon>
        <taxon>Arthropoda</taxon>
        <taxon>Hexapoda</taxon>
        <taxon>Insecta</taxon>
        <taxon>Pterygota</taxon>
        <taxon>Neoptera</taxon>
        <taxon>Endopterygota</taxon>
        <taxon>Coleoptera</taxon>
        <taxon>Polyphaga</taxon>
        <taxon>Cucujiformia</taxon>
        <taxon>Chrysomeloidea</taxon>
        <taxon>Chrysomelidae</taxon>
        <taxon>Galerucinae</taxon>
        <taxon>Diabroticina</taxon>
        <taxon>Diabroticites</taxon>
        <taxon>Diabrotica</taxon>
    </lineage>
</organism>
<evidence type="ECO:0000256" key="9">
    <source>
        <dbReference type="RuleBase" id="RU000454"/>
    </source>
</evidence>
<feature type="active site" evidence="7">
    <location>
        <position position="83"/>
    </location>
</feature>
<protein>
    <recommendedName>
        <fullName evidence="11">Peptidase A1 domain-containing protein</fullName>
    </recommendedName>
</protein>